<name>A0A385YTB3_9BACL</name>
<dbReference type="InterPro" id="IPR025906">
    <property type="entry name" value="YjfB_motility"/>
</dbReference>
<dbReference type="KEGG" id="paek:D3873_08415"/>
<dbReference type="Proteomes" id="UP000265725">
    <property type="component" value="Chromosome"/>
</dbReference>
<dbReference type="Pfam" id="PF14070">
    <property type="entry name" value="YjfB_motility"/>
    <property type="match status" value="1"/>
</dbReference>
<accession>A0A385YTB3</accession>
<evidence type="ECO:0000313" key="2">
    <source>
        <dbReference type="Proteomes" id="UP000265725"/>
    </source>
</evidence>
<reference evidence="2" key="1">
    <citation type="submission" date="2018-09" db="EMBL/GenBank/DDBJ databases">
        <authorList>
            <person name="Zhu H."/>
        </authorList>
    </citation>
    <scope>NUCLEOTIDE SEQUENCE [LARGE SCALE GENOMIC DNA]</scope>
    <source>
        <strain evidence="2">K2R23-3</strain>
    </source>
</reference>
<dbReference type="AlphaFoldDB" id="A0A385YTB3"/>
<dbReference type="OrthoDB" id="2942186at2"/>
<proteinExistence type="predicted"/>
<evidence type="ECO:0000313" key="1">
    <source>
        <dbReference type="EMBL" id="AYC29916.1"/>
    </source>
</evidence>
<gene>
    <name evidence="1" type="ORF">D3873_08415</name>
</gene>
<protein>
    <submittedName>
        <fullName evidence="1">Putative motility protein</fullName>
    </submittedName>
</protein>
<sequence length="60" mass="6512">MELSSMMASSLRELQQTVQMSVMQNALNMNTASAVQLLQDMPATPEVSHPYKGTIVDISG</sequence>
<organism evidence="1 2">
    <name type="scientific">Paenisporosarcina cavernae</name>
    <dbReference type="NCBI Taxonomy" id="2320858"/>
    <lineage>
        <taxon>Bacteria</taxon>
        <taxon>Bacillati</taxon>
        <taxon>Bacillota</taxon>
        <taxon>Bacilli</taxon>
        <taxon>Bacillales</taxon>
        <taxon>Caryophanaceae</taxon>
        <taxon>Paenisporosarcina</taxon>
    </lineage>
</organism>
<keyword evidence="2" id="KW-1185">Reference proteome</keyword>
<dbReference type="EMBL" id="CP032418">
    <property type="protein sequence ID" value="AYC29916.1"/>
    <property type="molecule type" value="Genomic_DNA"/>
</dbReference>
<dbReference type="RefSeq" id="WP_119883652.1">
    <property type="nucleotide sequence ID" value="NZ_CP032418.1"/>
</dbReference>